<evidence type="ECO:0008006" key="4">
    <source>
        <dbReference type="Google" id="ProtNLM"/>
    </source>
</evidence>
<keyword evidence="1" id="KW-0472">Membrane</keyword>
<name>A0A480AVZ9_9BURK</name>
<dbReference type="EMBL" id="BJCL01000013">
    <property type="protein sequence ID" value="GCL65066.1"/>
    <property type="molecule type" value="Genomic_DNA"/>
</dbReference>
<dbReference type="Proteomes" id="UP000301751">
    <property type="component" value="Unassembled WGS sequence"/>
</dbReference>
<keyword evidence="1" id="KW-1133">Transmembrane helix</keyword>
<proteinExistence type="predicted"/>
<accession>A0A480AVZ9</accession>
<feature type="transmembrane region" description="Helical" evidence="1">
    <location>
        <begin position="49"/>
        <end position="67"/>
    </location>
</feature>
<protein>
    <recommendedName>
        <fullName evidence="4">Major facilitator superfamily (MFS) profile domain-containing protein</fullName>
    </recommendedName>
</protein>
<reference evidence="3" key="1">
    <citation type="submission" date="2019-03" db="EMBL/GenBank/DDBJ databases">
        <title>Aquabacterium pictum sp.nov., the first bacteriochlorophyll a-containing freshwater bacterium in the genus Aquabacterium of the class Betaproteobacteria.</title>
        <authorList>
            <person name="Hirose S."/>
            <person name="Tank M."/>
            <person name="Hara E."/>
            <person name="Tamaki H."/>
            <person name="Takaichi S."/>
            <person name="Haruta S."/>
            <person name="Hanada S."/>
        </authorList>
    </citation>
    <scope>NUCLEOTIDE SEQUENCE [LARGE SCALE GENOMIC DNA]</scope>
    <source>
        <strain evidence="3">W35</strain>
    </source>
</reference>
<dbReference type="AlphaFoldDB" id="A0A480AVZ9"/>
<sequence>MAEPGAKQLLSDGLADALGFLGGGLAGWQLGRWLGVDITTASGVNAHTLLGWVLLLAGLGAGKWASLRWRARRSSQP</sequence>
<dbReference type="RefSeq" id="WP_137734785.1">
    <property type="nucleotide sequence ID" value="NZ_BJCL01000013.1"/>
</dbReference>
<keyword evidence="3" id="KW-1185">Reference proteome</keyword>
<evidence type="ECO:0000256" key="1">
    <source>
        <dbReference type="SAM" id="Phobius"/>
    </source>
</evidence>
<keyword evidence="1" id="KW-0812">Transmembrane</keyword>
<comment type="caution">
    <text evidence="2">The sequence shown here is derived from an EMBL/GenBank/DDBJ whole genome shotgun (WGS) entry which is preliminary data.</text>
</comment>
<organism evidence="2 3">
    <name type="scientific">Pseudaquabacterium pictum</name>
    <dbReference type="NCBI Taxonomy" id="2315236"/>
    <lineage>
        <taxon>Bacteria</taxon>
        <taxon>Pseudomonadati</taxon>
        <taxon>Pseudomonadota</taxon>
        <taxon>Betaproteobacteria</taxon>
        <taxon>Burkholderiales</taxon>
        <taxon>Sphaerotilaceae</taxon>
        <taxon>Pseudaquabacterium</taxon>
    </lineage>
</organism>
<gene>
    <name evidence="2" type="ORF">AQPW35_41470</name>
</gene>
<evidence type="ECO:0000313" key="3">
    <source>
        <dbReference type="Proteomes" id="UP000301751"/>
    </source>
</evidence>
<evidence type="ECO:0000313" key="2">
    <source>
        <dbReference type="EMBL" id="GCL65066.1"/>
    </source>
</evidence>